<proteinExistence type="predicted"/>
<evidence type="ECO:0000313" key="2">
    <source>
        <dbReference type="EMBL" id="KAK9931513.1"/>
    </source>
</evidence>
<dbReference type="EMBL" id="JBEDUW010000004">
    <property type="protein sequence ID" value="KAK9931513.1"/>
    <property type="molecule type" value="Genomic_DNA"/>
</dbReference>
<dbReference type="Proteomes" id="UP001457282">
    <property type="component" value="Unassembled WGS sequence"/>
</dbReference>
<organism evidence="2 3">
    <name type="scientific">Rubus argutus</name>
    <name type="common">Southern blackberry</name>
    <dbReference type="NCBI Taxonomy" id="59490"/>
    <lineage>
        <taxon>Eukaryota</taxon>
        <taxon>Viridiplantae</taxon>
        <taxon>Streptophyta</taxon>
        <taxon>Embryophyta</taxon>
        <taxon>Tracheophyta</taxon>
        <taxon>Spermatophyta</taxon>
        <taxon>Magnoliopsida</taxon>
        <taxon>eudicotyledons</taxon>
        <taxon>Gunneridae</taxon>
        <taxon>Pentapetalae</taxon>
        <taxon>rosids</taxon>
        <taxon>fabids</taxon>
        <taxon>Rosales</taxon>
        <taxon>Rosaceae</taxon>
        <taxon>Rosoideae</taxon>
        <taxon>Rosoideae incertae sedis</taxon>
        <taxon>Rubus</taxon>
    </lineage>
</organism>
<dbReference type="AlphaFoldDB" id="A0AAW1X657"/>
<gene>
    <name evidence="2" type="ORF">M0R45_018787</name>
</gene>
<keyword evidence="3" id="KW-1185">Reference proteome</keyword>
<protein>
    <submittedName>
        <fullName evidence="2">Uncharacterized protein</fullName>
    </submittedName>
</protein>
<reference evidence="2 3" key="1">
    <citation type="journal article" date="2023" name="G3 (Bethesda)">
        <title>A chromosome-length genome assembly and annotation of blackberry (Rubus argutus, cv. 'Hillquist').</title>
        <authorList>
            <person name="Bruna T."/>
            <person name="Aryal R."/>
            <person name="Dudchenko O."/>
            <person name="Sargent D.J."/>
            <person name="Mead D."/>
            <person name="Buti M."/>
            <person name="Cavallini A."/>
            <person name="Hytonen T."/>
            <person name="Andres J."/>
            <person name="Pham M."/>
            <person name="Weisz D."/>
            <person name="Mascagni F."/>
            <person name="Usai G."/>
            <person name="Natali L."/>
            <person name="Bassil N."/>
            <person name="Fernandez G.E."/>
            <person name="Lomsadze A."/>
            <person name="Armour M."/>
            <person name="Olukolu B."/>
            <person name="Poorten T."/>
            <person name="Britton C."/>
            <person name="Davik J."/>
            <person name="Ashrafi H."/>
            <person name="Aiden E.L."/>
            <person name="Borodovsky M."/>
            <person name="Worthington M."/>
        </authorList>
    </citation>
    <scope>NUCLEOTIDE SEQUENCE [LARGE SCALE GENOMIC DNA]</scope>
    <source>
        <strain evidence="2">PI 553951</strain>
    </source>
</reference>
<sequence>MACITTNAIARSSFVAPLDHHHHHERTVGEAAWSKFKSTGHRFLDYFFHSKSKNITTTGDGDNKRVVPTGPNPLHNR</sequence>
<evidence type="ECO:0000256" key="1">
    <source>
        <dbReference type="SAM" id="MobiDB-lite"/>
    </source>
</evidence>
<name>A0AAW1X657_RUBAR</name>
<comment type="caution">
    <text evidence="2">The sequence shown here is derived from an EMBL/GenBank/DDBJ whole genome shotgun (WGS) entry which is preliminary data.</text>
</comment>
<accession>A0AAW1X657</accession>
<feature type="region of interest" description="Disordered" evidence="1">
    <location>
        <begin position="56"/>
        <end position="77"/>
    </location>
</feature>
<evidence type="ECO:0000313" key="3">
    <source>
        <dbReference type="Proteomes" id="UP001457282"/>
    </source>
</evidence>